<protein>
    <submittedName>
        <fullName evidence="4">DUF521 domain-containing protein</fullName>
    </submittedName>
</protein>
<dbReference type="AlphaFoldDB" id="A0A6L9SGX9"/>
<dbReference type="Pfam" id="PF04412">
    <property type="entry name" value="AcnX"/>
    <property type="match status" value="1"/>
</dbReference>
<evidence type="ECO:0000256" key="2">
    <source>
        <dbReference type="ARBA" id="ARBA00023239"/>
    </source>
</evidence>
<dbReference type="GO" id="GO:0016829">
    <property type="term" value="F:lyase activity"/>
    <property type="evidence" value="ECO:0007669"/>
    <property type="project" value="UniProtKB-KW"/>
</dbReference>
<gene>
    <name evidence="4" type="ORF">G1H10_24540</name>
</gene>
<proteinExistence type="predicted"/>
<comment type="caution">
    <text evidence="4">The sequence shown here is derived from an EMBL/GenBank/DDBJ whole genome shotgun (WGS) entry which is preliminary data.</text>
</comment>
<dbReference type="PANTHER" id="PTHR36577">
    <property type="entry name" value="DUF521 DOMAIN PROTEIN (AFU_ORTHOLOGUE AFUA_6G00490)"/>
    <property type="match status" value="1"/>
</dbReference>
<feature type="domain" description="Phosphomevalonate dehydratase large subunit-like" evidence="3">
    <location>
        <begin position="1"/>
        <end position="402"/>
    </location>
</feature>
<evidence type="ECO:0000313" key="5">
    <source>
        <dbReference type="Proteomes" id="UP000475214"/>
    </source>
</evidence>
<dbReference type="RefSeq" id="WP_163742926.1">
    <property type="nucleotide sequence ID" value="NZ_JAAGOA010000021.1"/>
</dbReference>
<keyword evidence="5" id="KW-1185">Reference proteome</keyword>
<dbReference type="PANTHER" id="PTHR36577:SF3">
    <property type="entry name" value="DUF521 DOMAIN PROTEIN (AFU_ORTHOLOGUE AFUA_6G00490)"/>
    <property type="match status" value="1"/>
</dbReference>
<dbReference type="EMBL" id="JAAGOA010000021">
    <property type="protein sequence ID" value="NEE03340.1"/>
    <property type="molecule type" value="Genomic_DNA"/>
</dbReference>
<dbReference type="Proteomes" id="UP000475214">
    <property type="component" value="Unassembled WGS sequence"/>
</dbReference>
<keyword evidence="1" id="KW-0408">Iron</keyword>
<name>A0A6L9SGX9_9ACTN</name>
<keyword evidence="2" id="KW-0456">Lyase</keyword>
<evidence type="ECO:0000259" key="3">
    <source>
        <dbReference type="Pfam" id="PF04412"/>
    </source>
</evidence>
<accession>A0A6L9SGX9</accession>
<sequence length="412" mass="44365">MNLTDEERGMLAGEHGEALKWAMTSQVAVGTFFGADRMVPITGVHMMGDMEVMGASGFEFLERLVGSGARARVPTTTNARCVDFDHALAMRQENTLVEQESALLALLRDFGAMLTDTCINYQTVYQPSPGEHLAWGDTGTVIYANSVCGAHSNFESGPAAVAAALTGRTPAYGFHLESNRRGQVLVDVDAPMPDVTDWGVLGAIVGARYAGYARVPVFDSRIQARADELKHLGASLASYGSMGMFHLVSVTPEAPSVDAAFDGTTPTERLRVTGADIQRHLANYRGGDRADVVVLTAPQLSLFELQRAAELLDGRRVAEHTDLIITTNFQNREAAVRLGYVDALESAGAIVLSGVCWYLMGLHRLREAFSWSTLVTNSAKAANIVGGYRLDPRLRRTEQCIEAAVTGVVPDA</sequence>
<dbReference type="InterPro" id="IPR007506">
    <property type="entry name" value="PMDh-L-like_dom"/>
</dbReference>
<evidence type="ECO:0000313" key="4">
    <source>
        <dbReference type="EMBL" id="NEE03340.1"/>
    </source>
</evidence>
<reference evidence="4 5" key="1">
    <citation type="submission" date="2020-02" db="EMBL/GenBank/DDBJ databases">
        <authorList>
            <person name="Li X.-J."/>
            <person name="Han X.-M."/>
        </authorList>
    </citation>
    <scope>NUCLEOTIDE SEQUENCE [LARGE SCALE GENOMIC DNA]</scope>
    <source>
        <strain evidence="4 5">CCTCC AB 2017055</strain>
    </source>
</reference>
<organism evidence="4 5">
    <name type="scientific">Phytoactinopolyspora halotolerans</name>
    <dbReference type="NCBI Taxonomy" id="1981512"/>
    <lineage>
        <taxon>Bacteria</taxon>
        <taxon>Bacillati</taxon>
        <taxon>Actinomycetota</taxon>
        <taxon>Actinomycetes</taxon>
        <taxon>Jiangellales</taxon>
        <taxon>Jiangellaceae</taxon>
        <taxon>Phytoactinopolyspora</taxon>
    </lineage>
</organism>
<evidence type="ECO:0000256" key="1">
    <source>
        <dbReference type="ARBA" id="ARBA00023004"/>
    </source>
</evidence>